<dbReference type="Pfam" id="PF01040">
    <property type="entry name" value="UbiA"/>
    <property type="match status" value="1"/>
</dbReference>
<feature type="transmembrane region" description="Helical" evidence="5">
    <location>
        <begin position="31"/>
        <end position="48"/>
    </location>
</feature>
<gene>
    <name evidence="6" type="ORF">OIU79_012655</name>
</gene>
<keyword evidence="4 5" id="KW-0472">Membrane</keyword>
<keyword evidence="3 5" id="KW-1133">Transmembrane helix</keyword>
<evidence type="ECO:0000256" key="4">
    <source>
        <dbReference type="ARBA" id="ARBA00023136"/>
    </source>
</evidence>
<evidence type="ECO:0000256" key="3">
    <source>
        <dbReference type="ARBA" id="ARBA00022989"/>
    </source>
</evidence>
<dbReference type="PANTHER" id="PTHR42723">
    <property type="entry name" value="CHLOROPHYLL SYNTHASE"/>
    <property type="match status" value="1"/>
</dbReference>
<dbReference type="EMBL" id="JAPFFK010000017">
    <property type="protein sequence ID" value="KAJ6699441.1"/>
    <property type="molecule type" value="Genomic_DNA"/>
</dbReference>
<keyword evidence="7" id="KW-1185">Reference proteome</keyword>
<accession>A0A9Q0Q458</accession>
<evidence type="ECO:0000313" key="6">
    <source>
        <dbReference type="EMBL" id="KAJ6699441.1"/>
    </source>
</evidence>
<evidence type="ECO:0000256" key="5">
    <source>
        <dbReference type="SAM" id="Phobius"/>
    </source>
</evidence>
<protein>
    <submittedName>
        <fullName evidence="6">CHLOROPHYLL SYNTHASE</fullName>
    </submittedName>
</protein>
<evidence type="ECO:0000313" key="7">
    <source>
        <dbReference type="Proteomes" id="UP001151532"/>
    </source>
</evidence>
<dbReference type="InterPro" id="IPR050475">
    <property type="entry name" value="Prenyltransferase_related"/>
</dbReference>
<dbReference type="OrthoDB" id="434972at2759"/>
<reference evidence="6" key="1">
    <citation type="submission" date="2022-11" db="EMBL/GenBank/DDBJ databases">
        <authorList>
            <person name="Hyden B.L."/>
            <person name="Feng K."/>
            <person name="Yates T."/>
            <person name="Jawdy S."/>
            <person name="Smart L.B."/>
            <person name="Muchero W."/>
        </authorList>
    </citation>
    <scope>NUCLEOTIDE SEQUENCE</scope>
    <source>
        <tissue evidence="6">Shoot tip</tissue>
    </source>
</reference>
<organism evidence="6 7">
    <name type="scientific">Salix purpurea</name>
    <name type="common">Purple osier willow</name>
    <dbReference type="NCBI Taxonomy" id="77065"/>
    <lineage>
        <taxon>Eukaryota</taxon>
        <taxon>Viridiplantae</taxon>
        <taxon>Streptophyta</taxon>
        <taxon>Embryophyta</taxon>
        <taxon>Tracheophyta</taxon>
        <taxon>Spermatophyta</taxon>
        <taxon>Magnoliopsida</taxon>
        <taxon>eudicotyledons</taxon>
        <taxon>Gunneridae</taxon>
        <taxon>Pentapetalae</taxon>
        <taxon>rosids</taxon>
        <taxon>fabids</taxon>
        <taxon>Malpighiales</taxon>
        <taxon>Salicaceae</taxon>
        <taxon>Saliceae</taxon>
        <taxon>Salix</taxon>
    </lineage>
</organism>
<dbReference type="GO" id="GO:0016020">
    <property type="term" value="C:membrane"/>
    <property type="evidence" value="ECO:0007669"/>
    <property type="project" value="UniProtKB-SubCell"/>
</dbReference>
<dbReference type="Proteomes" id="UP001151532">
    <property type="component" value="Chromosome 6"/>
</dbReference>
<comment type="subcellular location">
    <subcellularLocation>
        <location evidence="1">Membrane</location>
        <topology evidence="1">Multi-pass membrane protein</topology>
    </subcellularLocation>
</comment>
<dbReference type="PANTHER" id="PTHR42723:SF1">
    <property type="entry name" value="CHLOROPHYLL SYNTHASE, CHLOROPLASTIC"/>
    <property type="match status" value="1"/>
</dbReference>
<sequence length="102" mass="11064">MDWKFRPWSKLYQFAMVWAGQALFGTLTPDIIVLTLLYSIAGLGIAIVNDFKSIEGDRALGLQSLPVAFGAETAKWICVGAIDITQLSVAGMLSLILSDIIC</sequence>
<dbReference type="GO" id="GO:0016765">
    <property type="term" value="F:transferase activity, transferring alkyl or aryl (other than methyl) groups"/>
    <property type="evidence" value="ECO:0007669"/>
    <property type="project" value="InterPro"/>
</dbReference>
<evidence type="ECO:0000256" key="2">
    <source>
        <dbReference type="ARBA" id="ARBA00022692"/>
    </source>
</evidence>
<proteinExistence type="predicted"/>
<keyword evidence="2 5" id="KW-0812">Transmembrane</keyword>
<name>A0A9Q0Q458_SALPP</name>
<comment type="caution">
    <text evidence="6">The sequence shown here is derived from an EMBL/GenBank/DDBJ whole genome shotgun (WGS) entry which is preliminary data.</text>
</comment>
<evidence type="ECO:0000256" key="1">
    <source>
        <dbReference type="ARBA" id="ARBA00004141"/>
    </source>
</evidence>
<dbReference type="AlphaFoldDB" id="A0A9Q0Q458"/>
<dbReference type="InterPro" id="IPR000537">
    <property type="entry name" value="UbiA_prenyltransferase"/>
</dbReference>
<reference evidence="6" key="2">
    <citation type="journal article" date="2023" name="Int. J. Mol. Sci.">
        <title>De Novo Assembly and Annotation of 11 Diverse Shrub Willow (Salix) Genomes Reveals Novel Gene Organization in Sex-Linked Regions.</title>
        <authorList>
            <person name="Hyden B."/>
            <person name="Feng K."/>
            <person name="Yates T.B."/>
            <person name="Jawdy S."/>
            <person name="Cereghino C."/>
            <person name="Smart L.B."/>
            <person name="Muchero W."/>
        </authorList>
    </citation>
    <scope>NUCLEOTIDE SEQUENCE</scope>
    <source>
        <tissue evidence="6">Shoot tip</tissue>
    </source>
</reference>